<protein>
    <submittedName>
        <fullName evidence="2">Uncharacterized protein</fullName>
    </submittedName>
</protein>
<dbReference type="AlphaFoldDB" id="A0A914GSQ9"/>
<dbReference type="WBParaSite" id="Gr19_v10_g10871.t1">
    <property type="protein sequence ID" value="Gr19_v10_g10871.t1"/>
    <property type="gene ID" value="Gr19_v10_g10871"/>
</dbReference>
<keyword evidence="1" id="KW-1185">Reference proteome</keyword>
<sequence length="381" mass="42529">MPTKRTTKSSSWSGRRTIAVELISARSDALQHLNVHEEWKAGVLEVRHARKSFLFQAFLDVSALFEVVPVSMYFRLSFENVKNVNVLLAPAKRNGSIDLARVCGQIVRVLTSEKKTTLLLSCSSGAIFVVTEFRQIKQDFAKLFVVGNVLSIGPMKAQRFNVNRFDGQTHYNTPFVFELLVTANTKIEKLPCDAKNVVSFEQMVSGGLYKVKCVLTMHFSLFGKSTFATVVGDNKGAQADLFIEGQSLAEKFGKLEKNDQIELISCYTRIEDECLQIHSLAENVLLSNCKVVLNNVLVTPIKRKNSESLNVSQKTPKKSDKVKRRDIEQMAALPAVACASVADAYATRCSFAAGAQRCPIGVGAQRKKERERVREKRQEKE</sequence>
<name>A0A914GSQ9_GLORO</name>
<organism evidence="1 2">
    <name type="scientific">Globodera rostochiensis</name>
    <name type="common">Golden nematode worm</name>
    <name type="synonym">Heterodera rostochiensis</name>
    <dbReference type="NCBI Taxonomy" id="31243"/>
    <lineage>
        <taxon>Eukaryota</taxon>
        <taxon>Metazoa</taxon>
        <taxon>Ecdysozoa</taxon>
        <taxon>Nematoda</taxon>
        <taxon>Chromadorea</taxon>
        <taxon>Rhabditida</taxon>
        <taxon>Tylenchina</taxon>
        <taxon>Tylenchomorpha</taxon>
        <taxon>Tylenchoidea</taxon>
        <taxon>Heteroderidae</taxon>
        <taxon>Heteroderinae</taxon>
        <taxon>Globodera</taxon>
    </lineage>
</organism>
<evidence type="ECO:0000313" key="2">
    <source>
        <dbReference type="WBParaSite" id="Gr19_v10_g10871.t1"/>
    </source>
</evidence>
<accession>A0A914GSQ9</accession>
<reference evidence="2" key="1">
    <citation type="submission" date="2022-11" db="UniProtKB">
        <authorList>
            <consortium name="WormBaseParasite"/>
        </authorList>
    </citation>
    <scope>IDENTIFICATION</scope>
</reference>
<evidence type="ECO:0000313" key="1">
    <source>
        <dbReference type="Proteomes" id="UP000887572"/>
    </source>
</evidence>
<dbReference type="Proteomes" id="UP000887572">
    <property type="component" value="Unplaced"/>
</dbReference>
<proteinExistence type="predicted"/>